<dbReference type="InterPro" id="IPR018077">
    <property type="entry name" value="Glyco_hydro_fam25_subgr"/>
</dbReference>
<dbReference type="EMBL" id="JAVREO010000030">
    <property type="protein sequence ID" value="MDT0270653.1"/>
    <property type="molecule type" value="Genomic_DNA"/>
</dbReference>
<dbReference type="Pfam" id="PF01183">
    <property type="entry name" value="Glyco_hydro_25"/>
    <property type="match status" value="1"/>
</dbReference>
<dbReference type="SMART" id="SM00641">
    <property type="entry name" value="Glyco_25"/>
    <property type="match status" value="1"/>
</dbReference>
<name>A0ABU2K2E8_9ACTN</name>
<dbReference type="CDD" id="cd06412">
    <property type="entry name" value="GH25_CH-type"/>
    <property type="match status" value="1"/>
</dbReference>
<evidence type="ECO:0000256" key="3">
    <source>
        <dbReference type="ARBA" id="ARBA00023295"/>
    </source>
</evidence>
<dbReference type="InterPro" id="IPR002053">
    <property type="entry name" value="Glyco_hydro_25"/>
</dbReference>
<evidence type="ECO:0000256" key="4">
    <source>
        <dbReference type="SAM" id="SignalP"/>
    </source>
</evidence>
<dbReference type="Proteomes" id="UP001183410">
    <property type="component" value="Unassembled WGS sequence"/>
</dbReference>
<gene>
    <name evidence="5" type="ORF">RM844_30710</name>
</gene>
<evidence type="ECO:0000313" key="6">
    <source>
        <dbReference type="Proteomes" id="UP001183410"/>
    </source>
</evidence>
<dbReference type="PROSITE" id="PS51904">
    <property type="entry name" value="GLYCOSYL_HYDROL_F25_2"/>
    <property type="match status" value="1"/>
</dbReference>
<dbReference type="SUPFAM" id="SSF51445">
    <property type="entry name" value="(Trans)glycosidases"/>
    <property type="match status" value="1"/>
</dbReference>
<organism evidence="5 6">
    <name type="scientific">Streptomyces chisholmiae</name>
    <dbReference type="NCBI Taxonomy" id="3075540"/>
    <lineage>
        <taxon>Bacteria</taxon>
        <taxon>Bacillati</taxon>
        <taxon>Actinomycetota</taxon>
        <taxon>Actinomycetes</taxon>
        <taxon>Kitasatosporales</taxon>
        <taxon>Streptomycetaceae</taxon>
        <taxon>Streptomyces</taxon>
    </lineage>
</organism>
<dbReference type="RefSeq" id="WP_311670717.1">
    <property type="nucleotide sequence ID" value="NZ_JAVREO010000030.1"/>
</dbReference>
<keyword evidence="4" id="KW-0732">Signal</keyword>
<sequence length="304" mass="32548">MLFTRSLTRRARLRMATVGGVFTAVFGLLLTTPSMAADVSEAAAGPSEVPAAVGTLQEGEAFMGAGTAIHEGRALDEGELTLTPQTSAGGVQGVDISHWQGAINWTSVRGAGIQFAWMKATEGTSYRDPRFNTNYPAAHGAGVIRGAYHFALPNASSGAVQANFFASSGGAWSRDNLTLPGVLDIEHNPYGAMCYGLSTTQMRNWINDFYNTYKSRTSRDVVIYTTASWWNTCTGNWSGMSTKSPLWVAHWTSAANPTIPAGFPTWTVWQYTDSGSVSGISGGVDRNKFNGTRERLLALANNTP</sequence>
<protein>
    <submittedName>
        <fullName evidence="5">Lysozyme</fullName>
    </submittedName>
</protein>
<dbReference type="PANTHER" id="PTHR34135">
    <property type="entry name" value="LYSOZYME"/>
    <property type="match status" value="1"/>
</dbReference>
<keyword evidence="6" id="KW-1185">Reference proteome</keyword>
<evidence type="ECO:0000256" key="2">
    <source>
        <dbReference type="ARBA" id="ARBA00022801"/>
    </source>
</evidence>
<evidence type="ECO:0000256" key="1">
    <source>
        <dbReference type="ARBA" id="ARBA00010646"/>
    </source>
</evidence>
<feature type="chain" id="PRO_5045095987" evidence="4">
    <location>
        <begin position="37"/>
        <end position="304"/>
    </location>
</feature>
<keyword evidence="3" id="KW-0326">Glycosidase</keyword>
<evidence type="ECO:0000313" key="5">
    <source>
        <dbReference type="EMBL" id="MDT0270653.1"/>
    </source>
</evidence>
<proteinExistence type="inferred from homology"/>
<dbReference type="InterPro" id="IPR017853">
    <property type="entry name" value="GH"/>
</dbReference>
<comment type="caution">
    <text evidence="5">The sequence shown here is derived from an EMBL/GenBank/DDBJ whole genome shotgun (WGS) entry which is preliminary data.</text>
</comment>
<feature type="signal peptide" evidence="4">
    <location>
        <begin position="1"/>
        <end position="36"/>
    </location>
</feature>
<comment type="similarity">
    <text evidence="1">Belongs to the glycosyl hydrolase 25 family.</text>
</comment>
<dbReference type="PANTHER" id="PTHR34135:SF2">
    <property type="entry name" value="LYSOZYME"/>
    <property type="match status" value="1"/>
</dbReference>
<reference evidence="6" key="1">
    <citation type="submission" date="2023-07" db="EMBL/GenBank/DDBJ databases">
        <title>30 novel species of actinomycetes from the DSMZ collection.</title>
        <authorList>
            <person name="Nouioui I."/>
        </authorList>
    </citation>
    <scope>NUCLEOTIDE SEQUENCE [LARGE SCALE GENOMIC DNA]</scope>
    <source>
        <strain evidence="6">DSM 44915</strain>
    </source>
</reference>
<accession>A0ABU2K2E8</accession>
<keyword evidence="2" id="KW-0378">Hydrolase</keyword>
<dbReference type="Gene3D" id="3.20.20.80">
    <property type="entry name" value="Glycosidases"/>
    <property type="match status" value="1"/>
</dbReference>